<gene>
    <name evidence="3" type="ORF">DPMN_146925</name>
    <name evidence="4" type="ORF">DPMN_146959</name>
</gene>
<name>A0A9D4F6U7_DREPO</name>
<evidence type="ECO:0000313" key="3">
    <source>
        <dbReference type="EMBL" id="KAH3793416.1"/>
    </source>
</evidence>
<evidence type="ECO:0000259" key="2">
    <source>
        <dbReference type="Pfam" id="PF00024"/>
    </source>
</evidence>
<organism evidence="4 5">
    <name type="scientific">Dreissena polymorpha</name>
    <name type="common">Zebra mussel</name>
    <name type="synonym">Mytilus polymorpha</name>
    <dbReference type="NCBI Taxonomy" id="45954"/>
    <lineage>
        <taxon>Eukaryota</taxon>
        <taxon>Metazoa</taxon>
        <taxon>Spiralia</taxon>
        <taxon>Lophotrochozoa</taxon>
        <taxon>Mollusca</taxon>
        <taxon>Bivalvia</taxon>
        <taxon>Autobranchia</taxon>
        <taxon>Heteroconchia</taxon>
        <taxon>Euheterodonta</taxon>
        <taxon>Imparidentia</taxon>
        <taxon>Neoheterodontei</taxon>
        <taxon>Myida</taxon>
        <taxon>Dreissenoidea</taxon>
        <taxon>Dreissenidae</taxon>
        <taxon>Dreissena</taxon>
    </lineage>
</organism>
<evidence type="ECO:0000256" key="1">
    <source>
        <dbReference type="SAM" id="SignalP"/>
    </source>
</evidence>
<keyword evidence="1" id="KW-0732">Signal</keyword>
<feature type="chain" id="PRO_5040045457" description="Apple domain-containing protein" evidence="1">
    <location>
        <begin position="19"/>
        <end position="99"/>
    </location>
</feature>
<dbReference type="EMBL" id="JAIWYP010000007">
    <property type="protein sequence ID" value="KAH3793449.1"/>
    <property type="molecule type" value="Genomic_DNA"/>
</dbReference>
<reference evidence="4" key="2">
    <citation type="submission" date="2020-11" db="EMBL/GenBank/DDBJ databases">
        <authorList>
            <person name="McCartney M.A."/>
            <person name="Auch B."/>
            <person name="Kono T."/>
            <person name="Mallez S."/>
            <person name="Becker A."/>
            <person name="Gohl D.M."/>
            <person name="Silverstein K.A.T."/>
            <person name="Koren S."/>
            <person name="Bechman K.B."/>
            <person name="Herman A."/>
            <person name="Abrahante J.E."/>
            <person name="Garbe J."/>
        </authorList>
    </citation>
    <scope>NUCLEOTIDE SEQUENCE</scope>
    <source>
        <strain evidence="4">Duluth1</strain>
        <tissue evidence="4">Whole animal</tissue>
    </source>
</reference>
<accession>A0A9D4F6U7</accession>
<dbReference type="Pfam" id="PF00024">
    <property type="entry name" value="PAN_1"/>
    <property type="match status" value="1"/>
</dbReference>
<comment type="caution">
    <text evidence="4">The sequence shown here is derived from an EMBL/GenBank/DDBJ whole genome shotgun (WGS) entry which is preliminary data.</text>
</comment>
<dbReference type="InterPro" id="IPR003609">
    <property type="entry name" value="Pan_app"/>
</dbReference>
<dbReference type="AlphaFoldDB" id="A0A9D4F6U7"/>
<keyword evidence="5" id="KW-1185">Reference proteome</keyword>
<proteinExistence type="predicted"/>
<reference evidence="4" key="1">
    <citation type="journal article" date="2019" name="bioRxiv">
        <title>The Genome of the Zebra Mussel, Dreissena polymorpha: A Resource for Invasive Species Research.</title>
        <authorList>
            <person name="McCartney M.A."/>
            <person name="Auch B."/>
            <person name="Kono T."/>
            <person name="Mallez S."/>
            <person name="Zhang Y."/>
            <person name="Obille A."/>
            <person name="Becker A."/>
            <person name="Abrahante J.E."/>
            <person name="Garbe J."/>
            <person name="Badalamenti J.P."/>
            <person name="Herman A."/>
            <person name="Mangelson H."/>
            <person name="Liachko I."/>
            <person name="Sullivan S."/>
            <person name="Sone E.D."/>
            <person name="Koren S."/>
            <person name="Silverstein K.A.T."/>
            <person name="Beckman K.B."/>
            <person name="Gohl D.M."/>
        </authorList>
    </citation>
    <scope>NUCLEOTIDE SEQUENCE</scope>
    <source>
        <strain evidence="4">Duluth1</strain>
        <tissue evidence="4">Whole animal</tissue>
    </source>
</reference>
<protein>
    <recommendedName>
        <fullName evidence="2">Apple domain-containing protein</fullName>
    </recommendedName>
</protein>
<dbReference type="Proteomes" id="UP000828390">
    <property type="component" value="Unassembled WGS sequence"/>
</dbReference>
<feature type="signal peptide" evidence="1">
    <location>
        <begin position="1"/>
        <end position="18"/>
    </location>
</feature>
<sequence>MEKLISLMLLVIARCAFSNVHKRFTILNGAVVGTVEDTITNVSPIQCAIFCQQRARKNNCQTAGYNEVTRTCSFSLETIANVTLVPNEKLIVLAMFDGR</sequence>
<evidence type="ECO:0000313" key="4">
    <source>
        <dbReference type="EMBL" id="KAH3793449.1"/>
    </source>
</evidence>
<evidence type="ECO:0000313" key="5">
    <source>
        <dbReference type="Proteomes" id="UP000828390"/>
    </source>
</evidence>
<dbReference type="Gene3D" id="3.50.4.10">
    <property type="entry name" value="Hepatocyte Growth Factor"/>
    <property type="match status" value="1"/>
</dbReference>
<dbReference type="EMBL" id="JAIWYP010000007">
    <property type="protein sequence ID" value="KAH3793416.1"/>
    <property type="molecule type" value="Genomic_DNA"/>
</dbReference>
<feature type="domain" description="Apple" evidence="2">
    <location>
        <begin position="24"/>
        <end position="81"/>
    </location>
</feature>